<protein>
    <submittedName>
        <fullName evidence="1">Uncharacterized protein</fullName>
    </submittedName>
</protein>
<organism evidence="1 2">
    <name type="scientific">Novosphingobium flavum</name>
    <dbReference type="NCBI Taxonomy" id="1778672"/>
    <lineage>
        <taxon>Bacteria</taxon>
        <taxon>Pseudomonadati</taxon>
        <taxon>Pseudomonadota</taxon>
        <taxon>Alphaproteobacteria</taxon>
        <taxon>Sphingomonadales</taxon>
        <taxon>Sphingomonadaceae</taxon>
        <taxon>Novosphingobium</taxon>
    </lineage>
</organism>
<sequence>MKILQVGIDPARVPEALAAITPFACSAPILMQVQPLPEEAQDEQEFEELAVQVADAIQPTGNQPMRRTALQACLGGHDTFLDQMGDPDPSLRNAMGALSKALRPFSVLASPLDLICTRIKEYFAEGQPGAGGYRGTRYVPTKLGRRVYAILKARGVLR</sequence>
<comment type="caution">
    <text evidence="1">The sequence shown here is derived from an EMBL/GenBank/DDBJ whole genome shotgun (WGS) entry which is preliminary data.</text>
</comment>
<keyword evidence="2" id="KW-1185">Reference proteome</keyword>
<gene>
    <name evidence="1" type="ORF">H7F51_11040</name>
</gene>
<dbReference type="RefSeq" id="WP_185664350.1">
    <property type="nucleotide sequence ID" value="NZ_JACLAW010000007.1"/>
</dbReference>
<dbReference type="EMBL" id="JACLAW010000007">
    <property type="protein sequence ID" value="MBC2666052.1"/>
    <property type="molecule type" value="Genomic_DNA"/>
</dbReference>
<dbReference type="AlphaFoldDB" id="A0A7X1FTG9"/>
<reference evidence="1 2" key="1">
    <citation type="submission" date="2020-08" db="EMBL/GenBank/DDBJ databases">
        <title>The genome sequence of type strain Novosphingobium flavum NBRC 111647.</title>
        <authorList>
            <person name="Liu Y."/>
        </authorList>
    </citation>
    <scope>NUCLEOTIDE SEQUENCE [LARGE SCALE GENOMIC DNA]</scope>
    <source>
        <strain evidence="1 2">NBRC 111647</strain>
    </source>
</reference>
<accession>A0A7X1FTG9</accession>
<evidence type="ECO:0000313" key="1">
    <source>
        <dbReference type="EMBL" id="MBC2666052.1"/>
    </source>
</evidence>
<evidence type="ECO:0000313" key="2">
    <source>
        <dbReference type="Proteomes" id="UP000566813"/>
    </source>
</evidence>
<proteinExistence type="predicted"/>
<dbReference type="Proteomes" id="UP000566813">
    <property type="component" value="Unassembled WGS sequence"/>
</dbReference>
<name>A0A7X1FTG9_9SPHN</name>